<dbReference type="NCBIfam" id="TIGR01007">
    <property type="entry name" value="eps_fam"/>
    <property type="match status" value="1"/>
</dbReference>
<dbReference type="SUPFAM" id="SSF52540">
    <property type="entry name" value="P-loop containing nucleoside triphosphate hydrolases"/>
    <property type="match status" value="1"/>
</dbReference>
<dbReference type="Gene3D" id="3.40.50.300">
    <property type="entry name" value="P-loop containing nucleotide triphosphate hydrolases"/>
    <property type="match status" value="1"/>
</dbReference>
<dbReference type="PANTHER" id="PTHR32309:SF13">
    <property type="entry name" value="FERRIC ENTEROBACTIN TRANSPORT PROTEIN FEPE"/>
    <property type="match status" value="1"/>
</dbReference>
<dbReference type="AlphaFoldDB" id="A0A841ZRV1"/>
<evidence type="ECO:0000313" key="4">
    <source>
        <dbReference type="Proteomes" id="UP000559885"/>
    </source>
</evidence>
<keyword evidence="3" id="KW-0808">Transferase</keyword>
<accession>A0A841ZRV1</accession>
<dbReference type="EMBL" id="JAARRM010000002">
    <property type="protein sequence ID" value="MBC1521341.1"/>
    <property type="molecule type" value="Genomic_DNA"/>
</dbReference>
<dbReference type="GO" id="GO:0004713">
    <property type="term" value="F:protein tyrosine kinase activity"/>
    <property type="evidence" value="ECO:0007669"/>
    <property type="project" value="TreeGrafter"/>
</dbReference>
<dbReference type="InterPro" id="IPR027417">
    <property type="entry name" value="P-loop_NTPase"/>
</dbReference>
<dbReference type="Pfam" id="PF10609">
    <property type="entry name" value="ParA"/>
    <property type="match status" value="1"/>
</dbReference>
<evidence type="ECO:0000256" key="1">
    <source>
        <dbReference type="ARBA" id="ARBA00022741"/>
    </source>
</evidence>
<sequence length="247" mass="27730">MFLEKSVFFKGKNYFDQKKREGGSCVARAKKQNQRNQKEEYYSSVSEQFKLIRTNIDFSSIDEDIQVILITSPESGTGKSTITSHLAVAYAQKGARTLLIDADLRKPTLHKYFSKNLYLGLSNVIKSDVCLEDCLQKISLADCSLSILTSGPIIQNPNDLLSSKRMNELIETLRGSFDKIIIDTPPVTVVSDALVLADSVDGTVLVCRYRKTLKEKARHAVNQLRLSKSKLLGVIFNGTKNAENYYY</sequence>
<dbReference type="InterPro" id="IPR050445">
    <property type="entry name" value="Bact_polysacc_biosynth/exp"/>
</dbReference>
<dbReference type="CDD" id="cd05387">
    <property type="entry name" value="BY-kinase"/>
    <property type="match status" value="1"/>
</dbReference>
<proteinExistence type="predicted"/>
<dbReference type="GO" id="GO:0005524">
    <property type="term" value="F:ATP binding"/>
    <property type="evidence" value="ECO:0007669"/>
    <property type="project" value="UniProtKB-KW"/>
</dbReference>
<evidence type="ECO:0000313" key="3">
    <source>
        <dbReference type="EMBL" id="MBC1521341.1"/>
    </source>
</evidence>
<comment type="caution">
    <text evidence="3">The sequence shown here is derived from an EMBL/GenBank/DDBJ whole genome shotgun (WGS) entry which is preliminary data.</text>
</comment>
<organism evidence="3 4">
    <name type="scientific">Listeria aquatica</name>
    <dbReference type="NCBI Taxonomy" id="1494960"/>
    <lineage>
        <taxon>Bacteria</taxon>
        <taxon>Bacillati</taxon>
        <taxon>Bacillota</taxon>
        <taxon>Bacilli</taxon>
        <taxon>Bacillales</taxon>
        <taxon>Listeriaceae</taxon>
        <taxon>Listeria</taxon>
    </lineage>
</organism>
<name>A0A841ZRV1_9LIST</name>
<dbReference type="PANTHER" id="PTHR32309">
    <property type="entry name" value="TYROSINE-PROTEIN KINASE"/>
    <property type="match status" value="1"/>
</dbReference>
<keyword evidence="1" id="KW-0547">Nucleotide-binding</keyword>
<reference evidence="3 4" key="1">
    <citation type="submission" date="2020-03" db="EMBL/GenBank/DDBJ databases">
        <title>Soil Listeria distribution.</title>
        <authorList>
            <person name="Liao J."/>
            <person name="Wiedmann M."/>
        </authorList>
    </citation>
    <scope>NUCLEOTIDE SEQUENCE [LARGE SCALE GENOMIC DNA]</scope>
    <source>
        <strain evidence="3 4">FSL L7-1507</strain>
    </source>
</reference>
<dbReference type="InterPro" id="IPR005702">
    <property type="entry name" value="Wzc-like_C"/>
</dbReference>
<dbReference type="GO" id="GO:0005886">
    <property type="term" value="C:plasma membrane"/>
    <property type="evidence" value="ECO:0007669"/>
    <property type="project" value="TreeGrafter"/>
</dbReference>
<gene>
    <name evidence="3" type="ORF">HB912_06750</name>
</gene>
<dbReference type="Proteomes" id="UP000559885">
    <property type="component" value="Unassembled WGS sequence"/>
</dbReference>
<keyword evidence="3" id="KW-0418">Kinase</keyword>
<protein>
    <submittedName>
        <fullName evidence="3">CpsD/CapB family tyrosine-protein kinase</fullName>
    </submittedName>
</protein>
<dbReference type="InterPro" id="IPR033756">
    <property type="entry name" value="YlxH/NBP35"/>
</dbReference>
<keyword evidence="2" id="KW-0067">ATP-binding</keyword>
<evidence type="ECO:0000256" key="2">
    <source>
        <dbReference type="ARBA" id="ARBA00022840"/>
    </source>
</evidence>